<organism evidence="9">
    <name type="scientific">Tanacetum cinerariifolium</name>
    <name type="common">Dalmatian daisy</name>
    <name type="synonym">Chrysanthemum cinerariifolium</name>
    <dbReference type="NCBI Taxonomy" id="118510"/>
    <lineage>
        <taxon>Eukaryota</taxon>
        <taxon>Viridiplantae</taxon>
        <taxon>Streptophyta</taxon>
        <taxon>Embryophyta</taxon>
        <taxon>Tracheophyta</taxon>
        <taxon>Spermatophyta</taxon>
        <taxon>Magnoliopsida</taxon>
        <taxon>eudicotyledons</taxon>
        <taxon>Gunneridae</taxon>
        <taxon>Pentapetalae</taxon>
        <taxon>asterids</taxon>
        <taxon>campanulids</taxon>
        <taxon>Asterales</taxon>
        <taxon>Asteraceae</taxon>
        <taxon>Asteroideae</taxon>
        <taxon>Anthemideae</taxon>
        <taxon>Anthemidinae</taxon>
        <taxon>Tanacetum</taxon>
    </lineage>
</organism>
<feature type="compositionally biased region" description="Polar residues" evidence="7">
    <location>
        <begin position="49"/>
        <end position="62"/>
    </location>
</feature>
<feature type="region of interest" description="Disordered" evidence="7">
    <location>
        <begin position="175"/>
        <end position="217"/>
    </location>
</feature>
<dbReference type="Pfam" id="PF00847">
    <property type="entry name" value="AP2"/>
    <property type="match status" value="1"/>
</dbReference>
<evidence type="ECO:0000256" key="2">
    <source>
        <dbReference type="ARBA" id="ARBA00022821"/>
    </source>
</evidence>
<dbReference type="InterPro" id="IPR001471">
    <property type="entry name" value="AP2/ERF_dom"/>
</dbReference>
<keyword evidence="4" id="KW-0238">DNA-binding</keyword>
<dbReference type="EMBL" id="BKCJ010001557">
    <property type="protein sequence ID" value="GEU42341.1"/>
    <property type="molecule type" value="Genomic_DNA"/>
</dbReference>
<feature type="region of interest" description="Disordered" evidence="7">
    <location>
        <begin position="913"/>
        <end position="945"/>
    </location>
</feature>
<dbReference type="PANTHER" id="PTHR31190:SF250">
    <property type="entry name" value="TRANSCRIPTION FACTOR AP2-EREBP FAMILY"/>
    <property type="match status" value="1"/>
</dbReference>
<evidence type="ECO:0000313" key="9">
    <source>
        <dbReference type="EMBL" id="GEU42341.1"/>
    </source>
</evidence>
<evidence type="ECO:0000256" key="3">
    <source>
        <dbReference type="ARBA" id="ARBA00023015"/>
    </source>
</evidence>
<keyword evidence="3" id="KW-0805">Transcription regulation</keyword>
<feature type="region of interest" description="Disordered" evidence="7">
    <location>
        <begin position="1"/>
        <end position="20"/>
    </location>
</feature>
<feature type="compositionally biased region" description="Basic and acidic residues" evidence="7">
    <location>
        <begin position="434"/>
        <end position="451"/>
    </location>
</feature>
<gene>
    <name evidence="9" type="ORF">Tci_014319</name>
</gene>
<comment type="subcellular location">
    <subcellularLocation>
        <location evidence="1">Nucleus</location>
    </subcellularLocation>
</comment>
<dbReference type="GO" id="GO:0006952">
    <property type="term" value="P:defense response"/>
    <property type="evidence" value="ECO:0007669"/>
    <property type="project" value="UniProtKB-KW"/>
</dbReference>
<keyword evidence="6" id="KW-0539">Nucleus</keyword>
<reference evidence="9" key="1">
    <citation type="journal article" date="2019" name="Sci. Rep.">
        <title>Draft genome of Tanacetum cinerariifolium, the natural source of mosquito coil.</title>
        <authorList>
            <person name="Yamashiro T."/>
            <person name="Shiraishi A."/>
            <person name="Satake H."/>
            <person name="Nakayama K."/>
        </authorList>
    </citation>
    <scope>NUCLEOTIDE SEQUENCE</scope>
</reference>
<dbReference type="SMART" id="SM00380">
    <property type="entry name" value="AP2"/>
    <property type="match status" value="1"/>
</dbReference>
<dbReference type="InterPro" id="IPR044808">
    <property type="entry name" value="ERF_plant"/>
</dbReference>
<feature type="domain" description="AP2/ERF" evidence="8">
    <location>
        <begin position="101"/>
        <end position="159"/>
    </location>
</feature>
<dbReference type="GO" id="GO:0003677">
    <property type="term" value="F:DNA binding"/>
    <property type="evidence" value="ECO:0007669"/>
    <property type="project" value="UniProtKB-KW"/>
</dbReference>
<feature type="compositionally biased region" description="Basic and acidic residues" evidence="7">
    <location>
        <begin position="533"/>
        <end position="554"/>
    </location>
</feature>
<comment type="caution">
    <text evidence="9">The sequence shown here is derived from an EMBL/GenBank/DDBJ whole genome shotgun (WGS) entry which is preliminary data.</text>
</comment>
<dbReference type="InterPro" id="IPR013103">
    <property type="entry name" value="RVT_2"/>
</dbReference>
<dbReference type="InterPro" id="IPR016177">
    <property type="entry name" value="DNA-bd_dom_sf"/>
</dbReference>
<dbReference type="Pfam" id="PF07727">
    <property type="entry name" value="RVT_2"/>
    <property type="match status" value="1"/>
</dbReference>
<name>A0A6L2JZ01_TANCI</name>
<dbReference type="GO" id="GO:0005634">
    <property type="term" value="C:nucleus"/>
    <property type="evidence" value="ECO:0007669"/>
    <property type="project" value="UniProtKB-SubCell"/>
</dbReference>
<dbReference type="PROSITE" id="PS51032">
    <property type="entry name" value="AP2_ERF"/>
    <property type="match status" value="1"/>
</dbReference>
<protein>
    <submittedName>
        <fullName evidence="9">Ethylene-responsive transcription factor 13-like</fullName>
    </submittedName>
</protein>
<dbReference type="InterPro" id="IPR036955">
    <property type="entry name" value="AP2/ERF_dom_sf"/>
</dbReference>
<feature type="region of interest" description="Disordered" evidence="7">
    <location>
        <begin position="532"/>
        <end position="586"/>
    </location>
</feature>
<feature type="region of interest" description="Disordered" evidence="7">
    <location>
        <begin position="43"/>
        <end position="93"/>
    </location>
</feature>
<dbReference type="PRINTS" id="PR00367">
    <property type="entry name" value="ETHRSPELEMNT"/>
</dbReference>
<feature type="region of interest" description="Disordered" evidence="7">
    <location>
        <begin position="508"/>
        <end position="527"/>
    </location>
</feature>
<feature type="compositionally biased region" description="Polar residues" evidence="7">
    <location>
        <begin position="1"/>
        <end position="14"/>
    </location>
</feature>
<accession>A0A6L2JZ01</accession>
<evidence type="ECO:0000256" key="7">
    <source>
        <dbReference type="SAM" id="MobiDB-lite"/>
    </source>
</evidence>
<keyword evidence="5" id="KW-0804">Transcription</keyword>
<evidence type="ECO:0000259" key="8">
    <source>
        <dbReference type="PROSITE" id="PS51032"/>
    </source>
</evidence>
<dbReference type="PANTHER" id="PTHR31190">
    <property type="entry name" value="DNA-BINDING DOMAIN"/>
    <property type="match status" value="1"/>
</dbReference>
<feature type="compositionally biased region" description="Polar residues" evidence="7">
    <location>
        <begin position="914"/>
        <end position="945"/>
    </location>
</feature>
<proteinExistence type="predicted"/>
<evidence type="ECO:0000256" key="6">
    <source>
        <dbReference type="ARBA" id="ARBA00023242"/>
    </source>
</evidence>
<dbReference type="SUPFAM" id="SSF54171">
    <property type="entry name" value="DNA-binding domain"/>
    <property type="match status" value="1"/>
</dbReference>
<feature type="compositionally biased region" description="Polar residues" evidence="7">
    <location>
        <begin position="561"/>
        <end position="583"/>
    </location>
</feature>
<feature type="compositionally biased region" description="Basic and acidic residues" evidence="7">
    <location>
        <begin position="470"/>
        <end position="480"/>
    </location>
</feature>
<dbReference type="FunFam" id="3.30.730.10:FF:000001">
    <property type="entry name" value="Ethylene-responsive transcription factor 2"/>
    <property type="match status" value="1"/>
</dbReference>
<dbReference type="GO" id="GO:0003700">
    <property type="term" value="F:DNA-binding transcription factor activity"/>
    <property type="evidence" value="ECO:0007669"/>
    <property type="project" value="InterPro"/>
</dbReference>
<dbReference type="AlphaFoldDB" id="A0A6L2JZ01"/>
<dbReference type="GO" id="GO:0009873">
    <property type="term" value="P:ethylene-activated signaling pathway"/>
    <property type="evidence" value="ECO:0007669"/>
    <property type="project" value="InterPro"/>
</dbReference>
<feature type="region of interest" description="Disordered" evidence="7">
    <location>
        <begin position="424"/>
        <end position="487"/>
    </location>
</feature>
<dbReference type="CDD" id="cd00018">
    <property type="entry name" value="AP2"/>
    <property type="match status" value="1"/>
</dbReference>
<evidence type="ECO:0000256" key="5">
    <source>
        <dbReference type="ARBA" id="ARBA00023163"/>
    </source>
</evidence>
<evidence type="ECO:0000256" key="4">
    <source>
        <dbReference type="ARBA" id="ARBA00023125"/>
    </source>
</evidence>
<keyword evidence="2" id="KW-0611">Plant defense</keyword>
<dbReference type="Gene3D" id="3.30.730.10">
    <property type="entry name" value="AP2/ERF domain"/>
    <property type="match status" value="1"/>
</dbReference>
<sequence length="1054" mass="119548">MAFQTFSSDQNDPISVTDWVNMDEPHLPQNLIQDVHDILQSFPPENITEETSLTTNGGSLSPENDVENAVKETQVAPESAKGKKKKTSARGKNAPVVDWTRYKGIRRRPWGKFAAEVTNPKKKRTRVWIGTFDTPEEAAFAYDKAAFELYGSKAKLNFPLLIRVEDRDTNVAAKVAHSQELPKPVPTTSTSSCTSAGKRERKRQKKNEVDPVMEPPCGSVENVGSECDSLWNFYSDTLIIPENFLITGVVSTSDSPLEIDIDTSIFENMFGEDLVEPSIAASIMVAESGGDHHWLWNCQMDMAKPPSYSYATSITEEMFGDGGFERAFSTLFDQDDKTFTSTMFVNLDQLEKHLSKEEFQELKSFNVFRVLLQQFQTFLYSRFSFNNDEGLMIRKYFIAYTKTDVQLFHDKLLQHMESLKESIQKRAKHKREYNRRVNDRMMQSKERKDNSSKTLDADINSMNDKQPMAEVDRNTTHESTDMSYRGGEIDQNADAKKFRESVFAKPHHVIAPGSSRNSFKESYGSNDMAHNSYLKETKKKSQDKNKNLKPREMPSARTHHTPNTCTLKPRNNNQTSRNWPASKSSEETLKAVQKEDHYRDPNSFSDSKHFVCSTCHKCVFNANHDACITKFLIEVNSRVKVQSSKTRNSNKPVELKIYIQKPDRHIVTGHRFYPNKYSAVHEKTNTPRSCLRWIPIGRIFNTDGLRWDPNRKIFTSSTTKVDCEPQNGSNEDITNPYKCDQTLNVRAGNFNLSASTSFNPTKERLKVCFLKRVIYQNQGFKEFTCDEQIMASADNTSGPAHQRKERCTLQCDLSSKEEKSYFFRPFSSTIFIIPHARSVIKLEPALHEMTPETISSRLVSNPPSSTPFVPPSRTDWDLLFQPIFDELLNPPPSVALPAPEVIAPIAELIASEPAESTGSPSSTTVDQDAPSASNPQTSPKTQSPVISNDVEEENHDLDVAHMNNDPLFGIPIPENDFEASSYLDVIPTIVKLDELGGSLKNEARLVTRGYRQEEGTDFEESFAPVARLDAIRIFLAFAAHMNMMSTKWMLRRHS</sequence>
<evidence type="ECO:0000256" key="1">
    <source>
        <dbReference type="ARBA" id="ARBA00004123"/>
    </source>
</evidence>